<evidence type="ECO:0000256" key="4">
    <source>
        <dbReference type="ARBA" id="ARBA00012668"/>
    </source>
</evidence>
<evidence type="ECO:0000256" key="1">
    <source>
        <dbReference type="ARBA" id="ARBA00001974"/>
    </source>
</evidence>
<feature type="transmembrane region" description="Helical" evidence="19">
    <location>
        <begin position="275"/>
        <end position="296"/>
    </location>
</feature>
<evidence type="ECO:0000256" key="9">
    <source>
        <dbReference type="ARBA" id="ARBA00022692"/>
    </source>
</evidence>
<protein>
    <recommendedName>
        <fullName evidence="4">ferric-chelate reductase (NADPH)</fullName>
        <ecNumber evidence="4">1.16.1.9</ecNumber>
    </recommendedName>
</protein>
<comment type="cofactor">
    <cofactor evidence="1">
        <name>FAD</name>
        <dbReference type="ChEBI" id="CHEBI:57692"/>
    </cofactor>
</comment>
<comment type="subcellular location">
    <subcellularLocation>
        <location evidence="2">Cell membrane</location>
        <topology evidence="2">Multi-pass membrane protein</topology>
    </subcellularLocation>
</comment>
<dbReference type="InterPro" id="IPR017927">
    <property type="entry name" value="FAD-bd_FR_type"/>
</dbReference>
<evidence type="ECO:0000256" key="5">
    <source>
        <dbReference type="ARBA" id="ARBA00022448"/>
    </source>
</evidence>
<dbReference type="SFLD" id="SFLDS00052">
    <property type="entry name" value="Ferric_Reductase_Domain"/>
    <property type="match status" value="1"/>
</dbReference>
<evidence type="ECO:0000256" key="20">
    <source>
        <dbReference type="SAM" id="SignalP"/>
    </source>
</evidence>
<evidence type="ECO:0000256" key="10">
    <source>
        <dbReference type="ARBA" id="ARBA00022827"/>
    </source>
</evidence>
<keyword evidence="6" id="KW-1003">Cell membrane</keyword>
<evidence type="ECO:0000313" key="23">
    <source>
        <dbReference type="Proteomes" id="UP001204833"/>
    </source>
</evidence>
<keyword evidence="14" id="KW-0408">Iron</keyword>
<dbReference type="PANTHER" id="PTHR32361:SF9">
    <property type="entry name" value="FERRIC REDUCTASE TRANSMEMBRANE COMPONENT 3-RELATED"/>
    <property type="match status" value="1"/>
</dbReference>
<evidence type="ECO:0000256" key="16">
    <source>
        <dbReference type="ARBA" id="ARBA00023136"/>
    </source>
</evidence>
<gene>
    <name evidence="22" type="ORF">KGF57_002051</name>
</gene>
<keyword evidence="15" id="KW-0406">Ion transport</keyword>
<dbReference type="AlphaFoldDB" id="A0AAD5BFQ5"/>
<comment type="catalytic activity">
    <reaction evidence="18">
        <text>2 a Fe(II)-siderophore + NADP(+) + H(+) = 2 a Fe(III)-siderophore + NADPH</text>
        <dbReference type="Rhea" id="RHEA:28795"/>
        <dbReference type="Rhea" id="RHEA-COMP:11342"/>
        <dbReference type="Rhea" id="RHEA-COMP:11344"/>
        <dbReference type="ChEBI" id="CHEBI:15378"/>
        <dbReference type="ChEBI" id="CHEBI:29033"/>
        <dbReference type="ChEBI" id="CHEBI:29034"/>
        <dbReference type="ChEBI" id="CHEBI:57783"/>
        <dbReference type="ChEBI" id="CHEBI:58349"/>
        <dbReference type="EC" id="1.16.1.9"/>
    </reaction>
</comment>
<sequence length="747" mass="86098">MLGQPQLLVCLLLLWINFGEAKGRDKYVNGKYKRFYKACNSQMQAEVSFCSPLNKTCPCANPNSLATIAGCLYSVGHTSEKSWSPMVETCTRSNVTLDEDWFETALANYKRNAKSASEIENFNMSVPIDVPFILNKTNTEIYQESYRRFYNNLYDAIDYGAGFLGYWLLVLLLGAIFNWMKFLCPRLTKKMTNPVINFWRANVAIPATFRKKKSQEQHFLKIFSFLIPSRLESLVIFLFYCVVIWLNAINIQAVHGDVVFESKYQAEIRYVADRTGITATMMMPLVFLYAGRNNFLQWLVGWNYSTFVAYHRHTARVMFMLVVIHAVCFTIAFGNYYSTELAQDYLRWGIVACVCGGVIMIQGMLYLRRKWYEVFLIFHILLAVFWTAGAWYHVRDLGYIWLVYPAVAVWCFDRVVRIGRLIAFGFPHADVTLLSDETLKVVIPKPSYWKSVPGGHAFIHFLKPTYFWQSHPFTFTDSVENNESIVLYCKVKGGVTHSLYQSLVKAPGRTCKIRVSCEGPYGEPTPARYADTAVFMAGGNGIPGIYSEVVDVAKRTRDAQNKVKLMWVVREWRSLYWFYEELLNLRETKIETTIYITQPSSHVFIDEFNNRFQGLERLDEDNENLDHEKEYSINEVVQVEENSSDEKQESIKEVAKIEESLYGEKGGSTHRVVDIIKKELSHVTFREGRPLIKDIIPQEIHESSGSVAFVSCGHSAMVDEIRYCCAKNVSNPDKKRVDFYEQVQVWA</sequence>
<evidence type="ECO:0000256" key="14">
    <source>
        <dbReference type="ARBA" id="ARBA00023004"/>
    </source>
</evidence>
<dbReference type="PROSITE" id="PS51384">
    <property type="entry name" value="FAD_FR"/>
    <property type="match status" value="1"/>
</dbReference>
<accession>A0AAD5BFQ5</accession>
<evidence type="ECO:0000313" key="22">
    <source>
        <dbReference type="EMBL" id="KAI5959526.1"/>
    </source>
</evidence>
<dbReference type="Gene3D" id="3.40.50.80">
    <property type="entry name" value="Nucleotide-binding domain of ferredoxin-NADP reductase (FNR) module"/>
    <property type="match status" value="1"/>
</dbReference>
<organism evidence="22 23">
    <name type="scientific">Candida theae</name>
    <dbReference type="NCBI Taxonomy" id="1198502"/>
    <lineage>
        <taxon>Eukaryota</taxon>
        <taxon>Fungi</taxon>
        <taxon>Dikarya</taxon>
        <taxon>Ascomycota</taxon>
        <taxon>Saccharomycotina</taxon>
        <taxon>Pichiomycetes</taxon>
        <taxon>Debaryomycetaceae</taxon>
        <taxon>Candida/Lodderomyces clade</taxon>
        <taxon>Candida</taxon>
    </lineage>
</organism>
<dbReference type="SFLD" id="SFLDG01168">
    <property type="entry name" value="Ferric_reductase_subgroup_(FRE"/>
    <property type="match status" value="1"/>
</dbReference>
<dbReference type="SUPFAM" id="SSF52343">
    <property type="entry name" value="Ferredoxin reductase-like, C-terminal NADP-linked domain"/>
    <property type="match status" value="1"/>
</dbReference>
<dbReference type="InterPro" id="IPR017938">
    <property type="entry name" value="Riboflavin_synthase-like_b-brl"/>
</dbReference>
<dbReference type="InterPro" id="IPR039261">
    <property type="entry name" value="FNR_nucleotide-bd"/>
</dbReference>
<keyword evidence="10" id="KW-0274">FAD</keyword>
<feature type="transmembrane region" description="Helical" evidence="19">
    <location>
        <begin position="234"/>
        <end position="255"/>
    </location>
</feature>
<keyword evidence="11" id="KW-0249">Electron transport</keyword>
<dbReference type="InterPro" id="IPR013130">
    <property type="entry name" value="Fe3_Rdtase_TM_dom"/>
</dbReference>
<evidence type="ECO:0000256" key="18">
    <source>
        <dbReference type="ARBA" id="ARBA00048483"/>
    </source>
</evidence>
<feature type="signal peptide" evidence="20">
    <location>
        <begin position="1"/>
        <end position="21"/>
    </location>
</feature>
<keyword evidence="9 19" id="KW-0812">Transmembrane</keyword>
<feature type="transmembrane region" description="Helical" evidence="19">
    <location>
        <begin position="317"/>
        <end position="339"/>
    </location>
</feature>
<keyword evidence="17" id="KW-0325">Glycoprotein</keyword>
<dbReference type="EMBL" id="JAIHNG010000103">
    <property type="protein sequence ID" value="KAI5959526.1"/>
    <property type="molecule type" value="Genomic_DNA"/>
</dbReference>
<dbReference type="SUPFAM" id="SSF63380">
    <property type="entry name" value="Riboflavin synthase domain-like"/>
    <property type="match status" value="1"/>
</dbReference>
<feature type="transmembrane region" description="Helical" evidence="19">
    <location>
        <begin position="374"/>
        <end position="392"/>
    </location>
</feature>
<evidence type="ECO:0000256" key="19">
    <source>
        <dbReference type="SAM" id="Phobius"/>
    </source>
</evidence>
<feature type="chain" id="PRO_5041946878" description="ferric-chelate reductase (NADPH)" evidence="20">
    <location>
        <begin position="22"/>
        <end position="747"/>
    </location>
</feature>
<dbReference type="Pfam" id="PF08022">
    <property type="entry name" value="FAD_binding_8"/>
    <property type="match status" value="1"/>
</dbReference>
<evidence type="ECO:0000256" key="15">
    <source>
        <dbReference type="ARBA" id="ARBA00023065"/>
    </source>
</evidence>
<dbReference type="FunFam" id="3.40.50.80:FF:000046">
    <property type="entry name" value="Probable ferric reductase transmembrane component"/>
    <property type="match status" value="1"/>
</dbReference>
<evidence type="ECO:0000256" key="8">
    <source>
        <dbReference type="ARBA" id="ARBA00022630"/>
    </source>
</evidence>
<keyword evidence="5" id="KW-0813">Transport</keyword>
<evidence type="ECO:0000256" key="6">
    <source>
        <dbReference type="ARBA" id="ARBA00022475"/>
    </source>
</evidence>
<keyword evidence="20" id="KW-0732">Signal</keyword>
<dbReference type="GO" id="GO:0015677">
    <property type="term" value="P:copper ion import"/>
    <property type="evidence" value="ECO:0007669"/>
    <property type="project" value="TreeGrafter"/>
</dbReference>
<dbReference type="GeneID" id="76150110"/>
<evidence type="ECO:0000256" key="12">
    <source>
        <dbReference type="ARBA" id="ARBA00022989"/>
    </source>
</evidence>
<dbReference type="EC" id="1.16.1.9" evidence="4"/>
<reference evidence="22 23" key="1">
    <citation type="journal article" date="2022" name="DNA Res.">
        <title>Genome analysis of five recently described species of the CUG-Ser clade uncovers Candida theae as a new hybrid lineage with pathogenic potential in the Candida parapsilosis species complex.</title>
        <authorList>
            <person name="Mixao V."/>
            <person name="Del Olmo V."/>
            <person name="Hegedusova E."/>
            <person name="Saus E."/>
            <person name="Pryszcz L."/>
            <person name="Cillingova A."/>
            <person name="Nosek J."/>
            <person name="Gabaldon T."/>
        </authorList>
    </citation>
    <scope>NUCLEOTIDE SEQUENCE [LARGE SCALE GENOMIC DNA]</scope>
    <source>
        <strain evidence="22 23">CBS 12239</strain>
    </source>
</reference>
<feature type="domain" description="FAD-binding FR-type" evidence="21">
    <location>
        <begin position="408"/>
        <end position="527"/>
    </location>
</feature>
<evidence type="ECO:0000256" key="13">
    <source>
        <dbReference type="ARBA" id="ARBA00023002"/>
    </source>
</evidence>
<keyword evidence="8" id="KW-0285">Flavoprotein</keyword>
<dbReference type="Pfam" id="PF08030">
    <property type="entry name" value="NAD_binding_6"/>
    <property type="match status" value="1"/>
</dbReference>
<dbReference type="InterPro" id="IPR013112">
    <property type="entry name" value="FAD-bd_8"/>
</dbReference>
<dbReference type="GO" id="GO:0052851">
    <property type="term" value="F:ferric-chelate reductase (NADPH) activity"/>
    <property type="evidence" value="ECO:0007669"/>
    <property type="project" value="UniProtKB-EC"/>
</dbReference>
<evidence type="ECO:0000256" key="2">
    <source>
        <dbReference type="ARBA" id="ARBA00004651"/>
    </source>
</evidence>
<keyword evidence="7" id="KW-0410">Iron transport</keyword>
<dbReference type="PANTHER" id="PTHR32361">
    <property type="entry name" value="FERRIC/CUPRIC REDUCTASE TRANSMEMBRANE COMPONENT"/>
    <property type="match status" value="1"/>
</dbReference>
<dbReference type="Proteomes" id="UP001204833">
    <property type="component" value="Unassembled WGS sequence"/>
</dbReference>
<proteinExistence type="inferred from homology"/>
<keyword evidence="12 19" id="KW-1133">Transmembrane helix</keyword>
<comment type="similarity">
    <text evidence="3">Belongs to the ferric reductase (FRE) family.</text>
</comment>
<evidence type="ECO:0000256" key="17">
    <source>
        <dbReference type="ARBA" id="ARBA00023180"/>
    </source>
</evidence>
<dbReference type="GO" id="GO:0005886">
    <property type="term" value="C:plasma membrane"/>
    <property type="evidence" value="ECO:0007669"/>
    <property type="project" value="UniProtKB-SubCell"/>
</dbReference>
<evidence type="ECO:0000259" key="21">
    <source>
        <dbReference type="PROSITE" id="PS51384"/>
    </source>
</evidence>
<name>A0AAD5BFQ5_9ASCO</name>
<dbReference type="GO" id="GO:0006879">
    <property type="term" value="P:intracellular iron ion homeostasis"/>
    <property type="evidence" value="ECO:0007669"/>
    <property type="project" value="TreeGrafter"/>
</dbReference>
<comment type="caution">
    <text evidence="22">The sequence shown here is derived from an EMBL/GenBank/DDBJ whole genome shotgun (WGS) entry which is preliminary data.</text>
</comment>
<feature type="transmembrane region" description="Helical" evidence="19">
    <location>
        <begin position="345"/>
        <end position="367"/>
    </location>
</feature>
<dbReference type="GO" id="GO:0006826">
    <property type="term" value="P:iron ion transport"/>
    <property type="evidence" value="ECO:0007669"/>
    <property type="project" value="UniProtKB-KW"/>
</dbReference>
<dbReference type="InterPro" id="IPR051410">
    <property type="entry name" value="Ferric/Cupric_Reductase"/>
</dbReference>
<dbReference type="RefSeq" id="XP_051609430.1">
    <property type="nucleotide sequence ID" value="XM_051751323.1"/>
</dbReference>
<feature type="transmembrane region" description="Helical" evidence="19">
    <location>
        <begin position="159"/>
        <end position="180"/>
    </location>
</feature>
<keyword evidence="23" id="KW-1185">Reference proteome</keyword>
<dbReference type="Pfam" id="PF01794">
    <property type="entry name" value="Ferric_reduct"/>
    <property type="match status" value="1"/>
</dbReference>
<dbReference type="InterPro" id="IPR013121">
    <property type="entry name" value="Fe_red_NAD-bd_6"/>
</dbReference>
<evidence type="ECO:0000256" key="11">
    <source>
        <dbReference type="ARBA" id="ARBA00022982"/>
    </source>
</evidence>
<keyword evidence="13" id="KW-0560">Oxidoreductase</keyword>
<dbReference type="CDD" id="cd06186">
    <property type="entry name" value="NOX_Duox_like_FAD_NADP"/>
    <property type="match status" value="1"/>
</dbReference>
<keyword evidence="16 19" id="KW-0472">Membrane</keyword>
<evidence type="ECO:0000256" key="7">
    <source>
        <dbReference type="ARBA" id="ARBA00022496"/>
    </source>
</evidence>
<evidence type="ECO:0000256" key="3">
    <source>
        <dbReference type="ARBA" id="ARBA00006278"/>
    </source>
</evidence>